<protein>
    <submittedName>
        <fullName evidence="2">Haloacid dehalogenase-like hydrolase</fullName>
    </submittedName>
</protein>
<dbReference type="InterPro" id="IPR023214">
    <property type="entry name" value="HAD_sf"/>
</dbReference>
<dbReference type="AlphaFoldDB" id="A0AAW5WD15"/>
<evidence type="ECO:0000313" key="2">
    <source>
        <dbReference type="EMBL" id="MCX9004212.1"/>
    </source>
</evidence>
<dbReference type="GO" id="GO:0016787">
    <property type="term" value="F:hydrolase activity"/>
    <property type="evidence" value="ECO:0007669"/>
    <property type="project" value="UniProtKB-KW"/>
</dbReference>
<dbReference type="GO" id="GO:0046872">
    <property type="term" value="F:metal ion binding"/>
    <property type="evidence" value="ECO:0007669"/>
    <property type="project" value="UniProtKB-KW"/>
</dbReference>
<sequence>MRKILLVDICGTITVKNTTLDFITFLGKKPNFLSIFLGRLAWRFFKNDYLRKKYIKTTYGMSCNELSLYAIKYVEQLELDQVILEFINKYREDHELYFVTASLDIIASQLANRLKICGYYASELNYIEGVSVGCLKIDLLDKKDSVLSSILSGENQVTMISDNFGDYDIMKSCNDAWAVARDNNALKFWRAKSINIINRS</sequence>
<keyword evidence="1" id="KW-0479">Metal-binding</keyword>
<dbReference type="Proteomes" id="UP001207430">
    <property type="component" value="Unassembled WGS sequence"/>
</dbReference>
<evidence type="ECO:0000256" key="1">
    <source>
        <dbReference type="ARBA" id="ARBA00022723"/>
    </source>
</evidence>
<comment type="caution">
    <text evidence="2">The sequence shown here is derived from an EMBL/GenBank/DDBJ whole genome shotgun (WGS) entry which is preliminary data.</text>
</comment>
<dbReference type="RefSeq" id="WP_267449489.1">
    <property type="nucleotide sequence ID" value="NZ_JANDBG010000027.1"/>
</dbReference>
<dbReference type="SUPFAM" id="SSF56784">
    <property type="entry name" value="HAD-like"/>
    <property type="match status" value="1"/>
</dbReference>
<dbReference type="InterPro" id="IPR036412">
    <property type="entry name" value="HAD-like_sf"/>
</dbReference>
<dbReference type="Gene3D" id="3.40.50.1000">
    <property type="entry name" value="HAD superfamily/HAD-like"/>
    <property type="match status" value="1"/>
</dbReference>
<keyword evidence="2" id="KW-0378">Hydrolase</keyword>
<name>A0AAW5WD15_9ENTR</name>
<reference evidence="2" key="1">
    <citation type="submission" date="2022-07" db="EMBL/GenBank/DDBJ databases">
        <title>Genome Sequence of Citrobacter portucalensis from Edible Snails.</title>
        <authorList>
            <person name="Okafor A.C."/>
            <person name="Ogbo F.C."/>
            <person name="Ruppitsch W."/>
            <person name="Allerberger F."/>
        </authorList>
    </citation>
    <scope>NUCLEOTIDE SEQUENCE</scope>
    <source>
        <strain evidence="2">Igbk 7</strain>
    </source>
</reference>
<dbReference type="EMBL" id="JANDBG010000027">
    <property type="protein sequence ID" value="MCX9004212.1"/>
    <property type="molecule type" value="Genomic_DNA"/>
</dbReference>
<proteinExistence type="predicted"/>
<evidence type="ECO:0000313" key="3">
    <source>
        <dbReference type="Proteomes" id="UP001207430"/>
    </source>
</evidence>
<gene>
    <name evidence="2" type="ORF">NLN86_21520</name>
</gene>
<organism evidence="2 3">
    <name type="scientific">Citrobacter portucalensis</name>
    <dbReference type="NCBI Taxonomy" id="1639133"/>
    <lineage>
        <taxon>Bacteria</taxon>
        <taxon>Pseudomonadati</taxon>
        <taxon>Pseudomonadota</taxon>
        <taxon>Gammaproteobacteria</taxon>
        <taxon>Enterobacterales</taxon>
        <taxon>Enterobacteriaceae</taxon>
        <taxon>Citrobacter</taxon>
        <taxon>Citrobacter freundii complex</taxon>
    </lineage>
</organism>
<accession>A0AAW5WD15</accession>